<name>A0A167QAA1_CALVF</name>
<dbReference type="InterPro" id="IPR005123">
    <property type="entry name" value="Oxoglu/Fe-dep_dioxygenase_dom"/>
</dbReference>
<evidence type="ECO:0000259" key="3">
    <source>
        <dbReference type="PROSITE" id="PS51471"/>
    </source>
</evidence>
<dbReference type="EMBL" id="KV417271">
    <property type="protein sequence ID" value="KZO99573.1"/>
    <property type="molecule type" value="Genomic_DNA"/>
</dbReference>
<feature type="domain" description="Fe2OG dioxygenase" evidence="3">
    <location>
        <begin position="192"/>
        <end position="294"/>
    </location>
</feature>
<dbReference type="SUPFAM" id="SSF51197">
    <property type="entry name" value="Clavaminate synthase-like"/>
    <property type="match status" value="1"/>
</dbReference>
<dbReference type="Proteomes" id="UP000076738">
    <property type="component" value="Unassembled WGS sequence"/>
</dbReference>
<organism evidence="4 5">
    <name type="scientific">Calocera viscosa (strain TUFC12733)</name>
    <dbReference type="NCBI Taxonomy" id="1330018"/>
    <lineage>
        <taxon>Eukaryota</taxon>
        <taxon>Fungi</taxon>
        <taxon>Dikarya</taxon>
        <taxon>Basidiomycota</taxon>
        <taxon>Agaricomycotina</taxon>
        <taxon>Dacrymycetes</taxon>
        <taxon>Dacrymycetales</taxon>
        <taxon>Dacrymycetaceae</taxon>
        <taxon>Calocera</taxon>
    </lineage>
</organism>
<keyword evidence="1" id="KW-0479">Metal-binding</keyword>
<feature type="compositionally biased region" description="Basic and acidic residues" evidence="2">
    <location>
        <begin position="340"/>
        <end position="356"/>
    </location>
</feature>
<accession>A0A167QAA1</accession>
<dbReference type="Pfam" id="PF14226">
    <property type="entry name" value="DIOX_N"/>
    <property type="match status" value="1"/>
</dbReference>
<evidence type="ECO:0000256" key="2">
    <source>
        <dbReference type="SAM" id="MobiDB-lite"/>
    </source>
</evidence>
<sequence length="356" mass="39768">MGPQHTFSTFPPFPDDVVTAPLVTLSLAKLQSAPAVTNPESQALFDCAKSLGFFYMDMRGSPEGETLLDGAERLHELEKQFFALSEEERAVCSREKKNDGNGYFGWKRMGTTVMDRNGTIDRYENFNLRKDDVVGNTPPLPEPQLINDNMPLFNTYVRTAHGIIIQLLDHLNAHLQLPPGTLASLHRLDHESGDHVRFKRSPALEPGALHSGAHTDFGSLTILFNWLGGLQLQLPSSKEWVYVRPVPGCAIVNLGDALVKFTAGLFRSNIHRVLSPPGEQCKLERYSLVYFSRPEDSVVLKRLQGGIIDQQPRVPGEDEGTNSKEWILRRGLANKADNWSPDKWEKGRGTEGDRDP</sequence>
<dbReference type="InterPro" id="IPR027443">
    <property type="entry name" value="IPNS-like_sf"/>
</dbReference>
<keyword evidence="5" id="KW-1185">Reference proteome</keyword>
<dbReference type="AlphaFoldDB" id="A0A167QAA1"/>
<reference evidence="4 5" key="1">
    <citation type="journal article" date="2016" name="Mol. Biol. Evol.">
        <title>Comparative Genomics of Early-Diverging Mushroom-Forming Fungi Provides Insights into the Origins of Lignocellulose Decay Capabilities.</title>
        <authorList>
            <person name="Nagy L.G."/>
            <person name="Riley R."/>
            <person name="Tritt A."/>
            <person name="Adam C."/>
            <person name="Daum C."/>
            <person name="Floudas D."/>
            <person name="Sun H."/>
            <person name="Yadav J.S."/>
            <person name="Pangilinan J."/>
            <person name="Larsson K.H."/>
            <person name="Matsuura K."/>
            <person name="Barry K."/>
            <person name="Labutti K."/>
            <person name="Kuo R."/>
            <person name="Ohm R.A."/>
            <person name="Bhattacharya S.S."/>
            <person name="Shirouzu T."/>
            <person name="Yoshinaga Y."/>
            <person name="Martin F.M."/>
            <person name="Grigoriev I.V."/>
            <person name="Hibbett D.S."/>
        </authorList>
    </citation>
    <scope>NUCLEOTIDE SEQUENCE [LARGE SCALE GENOMIC DNA]</scope>
    <source>
        <strain evidence="4 5">TUFC12733</strain>
    </source>
</reference>
<dbReference type="Pfam" id="PF03171">
    <property type="entry name" value="2OG-FeII_Oxy"/>
    <property type="match status" value="1"/>
</dbReference>
<keyword evidence="1" id="KW-0408">Iron</keyword>
<gene>
    <name evidence="4" type="ORF">CALVIDRAFT_544331</name>
</gene>
<comment type="similarity">
    <text evidence="1">Belongs to the iron/ascorbate-dependent oxidoreductase family.</text>
</comment>
<evidence type="ECO:0000313" key="5">
    <source>
        <dbReference type="Proteomes" id="UP000076738"/>
    </source>
</evidence>
<dbReference type="OrthoDB" id="406156at2759"/>
<dbReference type="InterPro" id="IPR026992">
    <property type="entry name" value="DIOX_N"/>
</dbReference>
<dbReference type="STRING" id="1330018.A0A167QAA1"/>
<dbReference type="GO" id="GO:0046872">
    <property type="term" value="F:metal ion binding"/>
    <property type="evidence" value="ECO:0007669"/>
    <property type="project" value="UniProtKB-KW"/>
</dbReference>
<proteinExistence type="inferred from homology"/>
<dbReference type="InterPro" id="IPR050231">
    <property type="entry name" value="Iron_ascorbate_oxido_reductase"/>
</dbReference>
<dbReference type="PROSITE" id="PS51471">
    <property type="entry name" value="FE2OG_OXY"/>
    <property type="match status" value="1"/>
</dbReference>
<evidence type="ECO:0000313" key="4">
    <source>
        <dbReference type="EMBL" id="KZO99573.1"/>
    </source>
</evidence>
<dbReference type="PANTHER" id="PTHR47990">
    <property type="entry name" value="2-OXOGLUTARATE (2OG) AND FE(II)-DEPENDENT OXYGENASE SUPERFAMILY PROTEIN-RELATED"/>
    <property type="match status" value="1"/>
</dbReference>
<protein>
    <submittedName>
        <fullName evidence="4">Clavaminate synthase-like protein</fullName>
    </submittedName>
</protein>
<dbReference type="GO" id="GO:0016491">
    <property type="term" value="F:oxidoreductase activity"/>
    <property type="evidence" value="ECO:0007669"/>
    <property type="project" value="UniProtKB-KW"/>
</dbReference>
<evidence type="ECO:0000256" key="1">
    <source>
        <dbReference type="RuleBase" id="RU003682"/>
    </source>
</evidence>
<keyword evidence="1" id="KW-0560">Oxidoreductase</keyword>
<dbReference type="InterPro" id="IPR044861">
    <property type="entry name" value="IPNS-like_FE2OG_OXY"/>
</dbReference>
<dbReference type="Gene3D" id="2.60.120.330">
    <property type="entry name" value="B-lactam Antibiotic, Isopenicillin N Synthase, Chain"/>
    <property type="match status" value="1"/>
</dbReference>
<feature type="region of interest" description="Disordered" evidence="2">
    <location>
        <begin position="337"/>
        <end position="356"/>
    </location>
</feature>